<evidence type="ECO:0000313" key="2">
    <source>
        <dbReference type="Proteomes" id="UP000504636"/>
    </source>
</evidence>
<dbReference type="AlphaFoldDB" id="A0A6A6Y506"/>
<evidence type="ECO:0000313" key="3">
    <source>
        <dbReference type="RefSeq" id="XP_033570860.1"/>
    </source>
</evidence>
<protein>
    <submittedName>
        <fullName evidence="1 3">Uncharacterized protein</fullName>
    </submittedName>
</protein>
<dbReference type="Proteomes" id="UP000504636">
    <property type="component" value="Unplaced"/>
</dbReference>
<reference evidence="3" key="3">
    <citation type="submission" date="2025-04" db="UniProtKB">
        <authorList>
            <consortium name="RefSeq"/>
        </authorList>
    </citation>
    <scope>IDENTIFICATION</scope>
    <source>
        <strain evidence="3">CBS 304.34</strain>
    </source>
</reference>
<proteinExistence type="predicted"/>
<dbReference type="RefSeq" id="XP_033570860.1">
    <property type="nucleotide sequence ID" value="XM_033721145.1"/>
</dbReference>
<feature type="non-terminal residue" evidence="1">
    <location>
        <position position="65"/>
    </location>
</feature>
<reference evidence="1 3" key="1">
    <citation type="journal article" date="2020" name="Stud. Mycol.">
        <title>101 Dothideomycetes genomes: a test case for predicting lifestyles and emergence of pathogens.</title>
        <authorList>
            <person name="Haridas S."/>
            <person name="Albert R."/>
            <person name="Binder M."/>
            <person name="Bloem J."/>
            <person name="Labutti K."/>
            <person name="Salamov A."/>
            <person name="Andreopoulos B."/>
            <person name="Baker S."/>
            <person name="Barry K."/>
            <person name="Bills G."/>
            <person name="Bluhm B."/>
            <person name="Cannon C."/>
            <person name="Castanera R."/>
            <person name="Culley D."/>
            <person name="Daum C."/>
            <person name="Ezra D."/>
            <person name="Gonzalez J."/>
            <person name="Henrissat B."/>
            <person name="Kuo A."/>
            <person name="Liang C."/>
            <person name="Lipzen A."/>
            <person name="Lutzoni F."/>
            <person name="Magnuson J."/>
            <person name="Mondo S."/>
            <person name="Nolan M."/>
            <person name="Ohm R."/>
            <person name="Pangilinan J."/>
            <person name="Park H.-J."/>
            <person name="Ramirez L."/>
            <person name="Alfaro M."/>
            <person name="Sun H."/>
            <person name="Tritt A."/>
            <person name="Yoshinaga Y."/>
            <person name="Zwiers L.-H."/>
            <person name="Turgeon B."/>
            <person name="Goodwin S."/>
            <person name="Spatafora J."/>
            <person name="Crous P."/>
            <person name="Grigoriev I."/>
        </authorList>
    </citation>
    <scope>NUCLEOTIDE SEQUENCE</scope>
    <source>
        <strain evidence="1 3">CBS 304.34</strain>
    </source>
</reference>
<name>A0A6A6Y506_9PEZI</name>
<sequence>MALQPPRLAYYPTAEEAYIALQAHASAQGYGLAKYRSKPDRVDIRAYIPPRRMPTAPPPAPPISV</sequence>
<dbReference type="EMBL" id="MU003716">
    <property type="protein sequence ID" value="KAF2803896.1"/>
    <property type="molecule type" value="Genomic_DNA"/>
</dbReference>
<evidence type="ECO:0000313" key="1">
    <source>
        <dbReference type="EMBL" id="KAF2803896.1"/>
    </source>
</evidence>
<keyword evidence="2" id="KW-1185">Reference proteome</keyword>
<dbReference type="GeneID" id="54462038"/>
<dbReference type="OrthoDB" id="4815524at2759"/>
<organism evidence="1">
    <name type="scientific">Mytilinidion resinicola</name>
    <dbReference type="NCBI Taxonomy" id="574789"/>
    <lineage>
        <taxon>Eukaryota</taxon>
        <taxon>Fungi</taxon>
        <taxon>Dikarya</taxon>
        <taxon>Ascomycota</taxon>
        <taxon>Pezizomycotina</taxon>
        <taxon>Dothideomycetes</taxon>
        <taxon>Pleosporomycetidae</taxon>
        <taxon>Mytilinidiales</taxon>
        <taxon>Mytilinidiaceae</taxon>
        <taxon>Mytilinidion</taxon>
    </lineage>
</organism>
<reference evidence="3" key="2">
    <citation type="submission" date="2020-04" db="EMBL/GenBank/DDBJ databases">
        <authorList>
            <consortium name="NCBI Genome Project"/>
        </authorList>
    </citation>
    <scope>NUCLEOTIDE SEQUENCE</scope>
    <source>
        <strain evidence="3">CBS 304.34</strain>
    </source>
</reference>
<gene>
    <name evidence="1 3" type="ORF">BDZ99DRAFT_468001</name>
</gene>
<accession>A0A6A6Y506</accession>